<dbReference type="GO" id="GO:0016020">
    <property type="term" value="C:membrane"/>
    <property type="evidence" value="ECO:0007669"/>
    <property type="project" value="InterPro"/>
</dbReference>
<feature type="domain" description="Calx-beta" evidence="4">
    <location>
        <begin position="470"/>
        <end position="573"/>
    </location>
</feature>
<feature type="domain" description="Calx-beta" evidence="4">
    <location>
        <begin position="351"/>
        <end position="454"/>
    </location>
</feature>
<feature type="domain" description="Calx-beta" evidence="4">
    <location>
        <begin position="3"/>
        <end position="96"/>
    </location>
</feature>
<dbReference type="HOGENOM" id="CLU_295917_0_0_3"/>
<dbReference type="AlphaFoldDB" id="B7KFZ9"/>
<keyword evidence="3" id="KW-0106">Calcium</keyword>
<dbReference type="EMBL" id="CP001291">
    <property type="protein sequence ID" value="ACK69192.1"/>
    <property type="molecule type" value="Genomic_DNA"/>
</dbReference>
<evidence type="ECO:0000256" key="1">
    <source>
        <dbReference type="ARBA" id="ARBA00022729"/>
    </source>
</evidence>
<dbReference type="PANTHER" id="PTHR45739">
    <property type="entry name" value="MATRIX PROTEIN, PUTATIVE-RELATED"/>
    <property type="match status" value="1"/>
</dbReference>
<keyword evidence="6" id="KW-1185">Reference proteome</keyword>
<dbReference type="KEGG" id="cyc:PCC7424_0736"/>
<accession>B7KFZ9</accession>
<feature type="domain" description="Calx-beta" evidence="4">
    <location>
        <begin position="113"/>
        <end position="216"/>
    </location>
</feature>
<evidence type="ECO:0000313" key="6">
    <source>
        <dbReference type="Proteomes" id="UP000002384"/>
    </source>
</evidence>
<gene>
    <name evidence="5" type="ordered locus">PCC7424_0736</name>
</gene>
<dbReference type="GO" id="GO:0007229">
    <property type="term" value="P:integrin-mediated signaling pathway"/>
    <property type="evidence" value="ECO:0007669"/>
    <property type="project" value="UniProtKB-KW"/>
</dbReference>
<name>B7KFZ9_GLOC7</name>
<evidence type="ECO:0000256" key="2">
    <source>
        <dbReference type="ARBA" id="ARBA00022737"/>
    </source>
</evidence>
<feature type="domain" description="Calx-beta" evidence="4">
    <location>
        <begin position="708"/>
        <end position="813"/>
    </location>
</feature>
<dbReference type="Gene3D" id="2.60.40.2030">
    <property type="match status" value="7"/>
</dbReference>
<protein>
    <submittedName>
        <fullName evidence="5">Na-Ca exchanger/integrin-beta4</fullName>
    </submittedName>
</protein>
<dbReference type="Proteomes" id="UP000002384">
    <property type="component" value="Chromosome"/>
</dbReference>
<dbReference type="eggNOG" id="COG2373">
    <property type="taxonomic scope" value="Bacteria"/>
</dbReference>
<reference evidence="6" key="1">
    <citation type="journal article" date="2011" name="MBio">
        <title>Novel metabolic attributes of the genus Cyanothece, comprising a group of unicellular nitrogen-fixing Cyanobacteria.</title>
        <authorList>
            <person name="Bandyopadhyay A."/>
            <person name="Elvitigala T."/>
            <person name="Welsh E."/>
            <person name="Stockel J."/>
            <person name="Liberton M."/>
            <person name="Min H."/>
            <person name="Sherman L.A."/>
            <person name="Pakrasi H.B."/>
        </authorList>
    </citation>
    <scope>NUCLEOTIDE SEQUENCE [LARGE SCALE GENOMIC DNA]</scope>
    <source>
        <strain evidence="6">PCC 7424</strain>
    </source>
</reference>
<dbReference type="SMART" id="SM00237">
    <property type="entry name" value="Calx_beta"/>
    <property type="match status" value="7"/>
</dbReference>
<dbReference type="InterPro" id="IPR003644">
    <property type="entry name" value="Calx_beta"/>
</dbReference>
<proteinExistence type="predicted"/>
<dbReference type="RefSeq" id="WP_012598139.1">
    <property type="nucleotide sequence ID" value="NC_011729.1"/>
</dbReference>
<keyword evidence="1" id="KW-0732">Signal</keyword>
<dbReference type="GO" id="GO:0009653">
    <property type="term" value="P:anatomical structure morphogenesis"/>
    <property type="evidence" value="ECO:0007669"/>
    <property type="project" value="TreeGrafter"/>
</dbReference>
<dbReference type="InterPro" id="IPR038081">
    <property type="entry name" value="CalX-like_sf"/>
</dbReference>
<evidence type="ECO:0000256" key="3">
    <source>
        <dbReference type="ARBA" id="ARBA00022837"/>
    </source>
</evidence>
<keyword evidence="5" id="KW-0401">Integrin</keyword>
<dbReference type="STRING" id="65393.PCC7424_0736"/>
<dbReference type="OrthoDB" id="468608at2"/>
<organism evidence="5 6">
    <name type="scientific">Gloeothece citriformis (strain PCC 7424)</name>
    <name type="common">Cyanothece sp. (strain PCC 7424)</name>
    <dbReference type="NCBI Taxonomy" id="65393"/>
    <lineage>
        <taxon>Bacteria</taxon>
        <taxon>Bacillati</taxon>
        <taxon>Cyanobacteriota</taxon>
        <taxon>Cyanophyceae</taxon>
        <taxon>Oscillatoriophycideae</taxon>
        <taxon>Chroococcales</taxon>
        <taxon>Aphanothecaceae</taxon>
        <taxon>Gloeothece</taxon>
        <taxon>Gloeothece citriformis</taxon>
    </lineage>
</organism>
<dbReference type="Pfam" id="PF03160">
    <property type="entry name" value="Calx-beta"/>
    <property type="match status" value="3"/>
</dbReference>
<feature type="domain" description="Calx-beta" evidence="4">
    <location>
        <begin position="589"/>
        <end position="692"/>
    </location>
</feature>
<dbReference type="SUPFAM" id="SSF141072">
    <property type="entry name" value="CalX-like"/>
    <property type="match status" value="7"/>
</dbReference>
<dbReference type="PANTHER" id="PTHR45739:SF8">
    <property type="entry name" value="FRAS1-RELATED EXTRACELLULAR MATRIX PROTEIN 1"/>
    <property type="match status" value="1"/>
</dbReference>
<feature type="domain" description="Calx-beta" evidence="4">
    <location>
        <begin position="232"/>
        <end position="335"/>
    </location>
</feature>
<dbReference type="eggNOG" id="COG1404">
    <property type="taxonomic scope" value="Bacteria"/>
</dbReference>
<keyword evidence="2" id="KW-0677">Repeat</keyword>
<evidence type="ECO:0000313" key="5">
    <source>
        <dbReference type="EMBL" id="ACK69192.1"/>
    </source>
</evidence>
<sequence>MSTTSSIEFSQILYSYSENSQIYPNQTSITLNRTGNIDNWSTVEVQLIGGSAQQGSDFYLSLPQSVTFAPGKTVEFFTIDIFDDGMIEGTETVNLEVISNGDPNTIIGTNNTTTLEILDNEVSYIQFSSSTFIGSESNQALPNQVGVTLTRTGNINSWAEVDLSITGGSAIEGSDFWLTSPQPVNFNPGETQKTVYFALADDWQLERTETVNLNLETFPGNLDTVIGSQGTATLEILDNEVSYIQFSSSTFIGSESNQALPNQVGVTLTRTGNINSWAEVDLSITGGSAIEGSDFWLISPQPVSFNPGETSKTVYFALADDWQLEGTETVNLNLETFPGNLDTVIGSQGTATLEILDNEVSYIQFSSSTFIGSESNQALPNQVGVTLTRTGNINSWAEVDLSITGGSAIEGSDFWLTSPQPVNFNPGETQKTVYFDINDDWQLEGTETVNLNLETFPGNLDTVIGSQGTTTLEILDNEVSYIQFSSSTFIGSESNQALPNQVGVTLTRTGNINSWAEVDLSITGGSAIEGSDFWLTSPQPVNFNPGETSKTVYFALADDWQLEGTETVNLNLETFPGNLDTVIGSQGTATLEILDNEVSYIQFSSSTFIGSESNQALPNQVGVTLTRTGNINSWAEVDLSITGGSAIEGSDFWLTSPQPVNFNPGETQKTVYFALADDWQLEGTETVNLNLETFPGNLGTVIGSQGTTTLEILDNEVSYIQFSSSTFTGSESNSSSPNQAEITLIRSGNTEYGTQVEVLFTNGTATEGIDFGGYYGVSQSVLFEPGETTKTFNIDLISDGIIEEIETINLQLNADPAKTEAKIGSQNKTTLNIRDVEPFAGEGFQAGFEEGSLTNWNSRGNRSLKTATFGVTPTEGNSQLLLTTGTGSITDTKLETFVGLNLAEFDNLINNNATEGSAIKRRLTVESGDILSFDWNFLTNQTSISLNTDFAFVSINNSLTKLADIDSQMVDSNSNFEIETGYKTFTYQFTDSGSFNVSVGVLDVGDTQINSGLLVDNFTIT</sequence>
<evidence type="ECO:0000259" key="4">
    <source>
        <dbReference type="SMART" id="SM00237"/>
    </source>
</evidence>
<dbReference type="InterPro" id="IPR051561">
    <property type="entry name" value="FRAS1_ECM"/>
</dbReference>